<organism evidence="1 2">
    <name type="scientific">Arabis nemorensis</name>
    <dbReference type="NCBI Taxonomy" id="586526"/>
    <lineage>
        <taxon>Eukaryota</taxon>
        <taxon>Viridiplantae</taxon>
        <taxon>Streptophyta</taxon>
        <taxon>Embryophyta</taxon>
        <taxon>Tracheophyta</taxon>
        <taxon>Spermatophyta</taxon>
        <taxon>Magnoliopsida</taxon>
        <taxon>eudicotyledons</taxon>
        <taxon>Gunneridae</taxon>
        <taxon>Pentapetalae</taxon>
        <taxon>rosids</taxon>
        <taxon>malvids</taxon>
        <taxon>Brassicales</taxon>
        <taxon>Brassicaceae</taxon>
        <taxon>Arabideae</taxon>
        <taxon>Arabis</taxon>
    </lineage>
</organism>
<keyword evidence="2" id="KW-1185">Reference proteome</keyword>
<dbReference type="AlphaFoldDB" id="A0A565BTT9"/>
<reference evidence="1" key="1">
    <citation type="submission" date="2019-07" db="EMBL/GenBank/DDBJ databases">
        <authorList>
            <person name="Dittberner H."/>
        </authorList>
    </citation>
    <scope>NUCLEOTIDE SEQUENCE [LARGE SCALE GENOMIC DNA]</scope>
</reference>
<sequence>MHFARKAYFGSRVNVASSSLSVVVDFDLHRPREVGDSVAETLKPSKFQRIPILDLGNQSLSVRSG</sequence>
<evidence type="ECO:0000313" key="2">
    <source>
        <dbReference type="Proteomes" id="UP000489600"/>
    </source>
</evidence>
<proteinExistence type="predicted"/>
<accession>A0A565BTT9</accession>
<gene>
    <name evidence="1" type="ORF">ANE_LOCUS15235</name>
</gene>
<comment type="caution">
    <text evidence="1">The sequence shown here is derived from an EMBL/GenBank/DDBJ whole genome shotgun (WGS) entry which is preliminary data.</text>
</comment>
<dbReference type="Proteomes" id="UP000489600">
    <property type="component" value="Unassembled WGS sequence"/>
</dbReference>
<evidence type="ECO:0000313" key="1">
    <source>
        <dbReference type="EMBL" id="VVB04791.1"/>
    </source>
</evidence>
<name>A0A565BTT9_9BRAS</name>
<dbReference type="EMBL" id="CABITT030000005">
    <property type="protein sequence ID" value="VVB04791.1"/>
    <property type="molecule type" value="Genomic_DNA"/>
</dbReference>
<protein>
    <submittedName>
        <fullName evidence="1">Uncharacterized protein</fullName>
    </submittedName>
</protein>